<reference evidence="2 3" key="1">
    <citation type="submission" date="2013-12" db="EMBL/GenBank/DDBJ databases">
        <title>Draft genome of the parsitic nematode Ancylostoma duodenale.</title>
        <authorList>
            <person name="Mitreva M."/>
        </authorList>
    </citation>
    <scope>NUCLEOTIDE SEQUENCE [LARGE SCALE GENOMIC DNA]</scope>
    <source>
        <strain evidence="2 3">Zhejiang</strain>
    </source>
</reference>
<dbReference type="GO" id="GO:0005886">
    <property type="term" value="C:plasma membrane"/>
    <property type="evidence" value="ECO:0007669"/>
    <property type="project" value="TreeGrafter"/>
</dbReference>
<feature type="non-terminal residue" evidence="2">
    <location>
        <position position="183"/>
    </location>
</feature>
<dbReference type="GO" id="GO:0008582">
    <property type="term" value="P:regulation of synaptic assembly at neuromuscular junction"/>
    <property type="evidence" value="ECO:0007669"/>
    <property type="project" value="TreeGrafter"/>
</dbReference>
<name>A0A0C2C1P2_9BILA</name>
<dbReference type="Proteomes" id="UP000054047">
    <property type="component" value="Unassembled WGS sequence"/>
</dbReference>
<dbReference type="OrthoDB" id="5821981at2759"/>
<dbReference type="AlphaFoldDB" id="A0A0C2C1P2"/>
<feature type="region of interest" description="Disordered" evidence="1">
    <location>
        <begin position="13"/>
        <end position="34"/>
    </location>
</feature>
<proteinExistence type="predicted"/>
<evidence type="ECO:0000313" key="3">
    <source>
        <dbReference type="Proteomes" id="UP000054047"/>
    </source>
</evidence>
<evidence type="ECO:0000256" key="1">
    <source>
        <dbReference type="SAM" id="MobiDB-lite"/>
    </source>
</evidence>
<sequence>NSIGRSSILQSLSINGNEEEERSPPARQQGTTTMASALRPSVAECCRTVFAAFLWHEHLVKDAMAAAAYLKFHQHLQSVGYSTVQASGGRCELCDCSFKVPVTVHMRMNHPGCGQDAQGYLLCPTCRAQYLRKTPAGHRQERTRRWREFRLSTNAFDSRPEIIMRQNAMFLLDLNSSLDCDSK</sequence>
<feature type="non-terminal residue" evidence="2">
    <location>
        <position position="1"/>
    </location>
</feature>
<dbReference type="PANTHER" id="PTHR45943">
    <property type="entry name" value="E3 UBIQUITIN-PROTEIN LIGASE MYCBP2"/>
    <property type="match status" value="1"/>
</dbReference>
<organism evidence="2 3">
    <name type="scientific">Ancylostoma duodenale</name>
    <dbReference type="NCBI Taxonomy" id="51022"/>
    <lineage>
        <taxon>Eukaryota</taxon>
        <taxon>Metazoa</taxon>
        <taxon>Ecdysozoa</taxon>
        <taxon>Nematoda</taxon>
        <taxon>Chromadorea</taxon>
        <taxon>Rhabditida</taxon>
        <taxon>Rhabditina</taxon>
        <taxon>Rhabditomorpha</taxon>
        <taxon>Strongyloidea</taxon>
        <taxon>Ancylostomatidae</taxon>
        <taxon>Ancylostomatinae</taxon>
        <taxon>Ancylostoma</taxon>
    </lineage>
</organism>
<evidence type="ECO:0000313" key="2">
    <source>
        <dbReference type="EMBL" id="KIH50158.1"/>
    </source>
</evidence>
<dbReference type="GO" id="GO:0061630">
    <property type="term" value="F:ubiquitin protein ligase activity"/>
    <property type="evidence" value="ECO:0007669"/>
    <property type="project" value="TreeGrafter"/>
</dbReference>
<gene>
    <name evidence="2" type="ORF">ANCDUO_19765</name>
</gene>
<dbReference type="GO" id="GO:0007411">
    <property type="term" value="P:axon guidance"/>
    <property type="evidence" value="ECO:0007669"/>
    <property type="project" value="TreeGrafter"/>
</dbReference>
<accession>A0A0C2C1P2</accession>
<dbReference type="GO" id="GO:0005634">
    <property type="term" value="C:nucleus"/>
    <property type="evidence" value="ECO:0007669"/>
    <property type="project" value="TreeGrafter"/>
</dbReference>
<dbReference type="PANTHER" id="PTHR45943:SF1">
    <property type="entry name" value="E3 UBIQUITIN-PROTEIN LIGASE MYCBP2"/>
    <property type="match status" value="1"/>
</dbReference>
<dbReference type="EMBL" id="KN750589">
    <property type="protein sequence ID" value="KIH50158.1"/>
    <property type="molecule type" value="Genomic_DNA"/>
</dbReference>
<protein>
    <submittedName>
        <fullName evidence="2">Uncharacterized protein</fullName>
    </submittedName>
</protein>
<keyword evidence="3" id="KW-1185">Reference proteome</keyword>